<reference evidence="5" key="1">
    <citation type="submission" date="2014-05" db="EMBL/GenBank/DDBJ databases">
        <authorList>
            <person name="Chronopoulou M."/>
        </authorList>
    </citation>
    <scope>NUCLEOTIDE SEQUENCE</scope>
    <source>
        <tissue evidence="5">Whole organism</tissue>
    </source>
</reference>
<evidence type="ECO:0000256" key="3">
    <source>
        <dbReference type="ARBA" id="ARBA00023136"/>
    </source>
</evidence>
<dbReference type="OrthoDB" id="413079at2759"/>
<feature type="transmembrane region" description="Helical" evidence="4">
    <location>
        <begin position="6"/>
        <end position="27"/>
    </location>
</feature>
<keyword evidence="2 4" id="KW-1133">Transmembrane helix</keyword>
<evidence type="ECO:0000313" key="5">
    <source>
        <dbReference type="EMBL" id="CDW27879.1"/>
    </source>
</evidence>
<name>A0A0K2TPH6_LEPSM</name>
<sequence length="187" mass="20902">MASTWIFFFLQMGIVTGYGSFIATYAVRGPLSFSKRRAADLTASFWAMFTLVRFFAIFGARFIPPLAFILISLSACVAGSGLAFMYQQCSICLNLSSYFFGFGASTLYATTLLWIEKEGIKITYKRGSFIFSGSAFGADAYPILIGQFIERFPQVLLELAFTNSIIMFVFFILMMGLIQKTTKNFKS</sequence>
<dbReference type="PANTHER" id="PTHR23121">
    <property type="entry name" value="SODIUM-DEPENDENT GLUCOSE TRANSPORTER 1"/>
    <property type="match status" value="1"/>
</dbReference>
<feature type="transmembrane region" description="Helical" evidence="4">
    <location>
        <begin position="39"/>
        <end position="60"/>
    </location>
</feature>
<keyword evidence="1 4" id="KW-0812">Transmembrane</keyword>
<evidence type="ECO:0000256" key="1">
    <source>
        <dbReference type="ARBA" id="ARBA00022692"/>
    </source>
</evidence>
<proteinExistence type="predicted"/>
<keyword evidence="3 4" id="KW-0472">Membrane</keyword>
<evidence type="ECO:0000256" key="4">
    <source>
        <dbReference type="SAM" id="Phobius"/>
    </source>
</evidence>
<dbReference type="InterPro" id="IPR036259">
    <property type="entry name" value="MFS_trans_sf"/>
</dbReference>
<gene>
    <name evidence="5" type="primary">KIAA1919</name>
</gene>
<feature type="transmembrane region" description="Helical" evidence="4">
    <location>
        <begin position="66"/>
        <end position="86"/>
    </location>
</feature>
<organism evidence="5">
    <name type="scientific">Lepeophtheirus salmonis</name>
    <name type="common">Salmon louse</name>
    <name type="synonym">Caligus salmonis</name>
    <dbReference type="NCBI Taxonomy" id="72036"/>
    <lineage>
        <taxon>Eukaryota</taxon>
        <taxon>Metazoa</taxon>
        <taxon>Ecdysozoa</taxon>
        <taxon>Arthropoda</taxon>
        <taxon>Crustacea</taxon>
        <taxon>Multicrustacea</taxon>
        <taxon>Hexanauplia</taxon>
        <taxon>Copepoda</taxon>
        <taxon>Siphonostomatoida</taxon>
        <taxon>Caligidae</taxon>
        <taxon>Lepeophtheirus</taxon>
    </lineage>
</organism>
<dbReference type="PANTHER" id="PTHR23121:SF9">
    <property type="entry name" value="SODIUM-DEPENDENT GLUCOSE TRANSPORTER 1"/>
    <property type="match status" value="1"/>
</dbReference>
<dbReference type="EMBL" id="HACA01010518">
    <property type="protein sequence ID" value="CDW27879.1"/>
    <property type="molecule type" value="Transcribed_RNA"/>
</dbReference>
<protein>
    <submittedName>
        <fullName evidence="5">KIAA1919 ortholog [Pseudopodoces humilis]</fullName>
    </submittedName>
</protein>
<evidence type="ECO:0000256" key="2">
    <source>
        <dbReference type="ARBA" id="ARBA00022989"/>
    </source>
</evidence>
<dbReference type="AlphaFoldDB" id="A0A0K2TPH6"/>
<feature type="transmembrane region" description="Helical" evidence="4">
    <location>
        <begin position="156"/>
        <end position="178"/>
    </location>
</feature>
<dbReference type="SUPFAM" id="SSF103473">
    <property type="entry name" value="MFS general substrate transporter"/>
    <property type="match status" value="1"/>
</dbReference>
<feature type="transmembrane region" description="Helical" evidence="4">
    <location>
        <begin position="98"/>
        <end position="115"/>
    </location>
</feature>
<feature type="transmembrane region" description="Helical" evidence="4">
    <location>
        <begin position="127"/>
        <end position="144"/>
    </location>
</feature>
<accession>A0A0K2TPH6</accession>